<dbReference type="AlphaFoldDB" id="A0A644XH29"/>
<proteinExistence type="predicted"/>
<protein>
    <submittedName>
        <fullName evidence="1">Uncharacterized protein</fullName>
    </submittedName>
</protein>
<organism evidence="1">
    <name type="scientific">bioreactor metagenome</name>
    <dbReference type="NCBI Taxonomy" id="1076179"/>
    <lineage>
        <taxon>unclassified sequences</taxon>
        <taxon>metagenomes</taxon>
        <taxon>ecological metagenomes</taxon>
    </lineage>
</organism>
<dbReference type="EMBL" id="VSSQ01002119">
    <property type="protein sequence ID" value="MPM13434.1"/>
    <property type="molecule type" value="Genomic_DNA"/>
</dbReference>
<sequence length="132" mass="14367">MIIRGTTTAGDTAPRTVPRMADSNNVMPNNFGANKVTAKISKVAGKKVIKIAGRPIFLRSPSSMVKPARTGMTIRAIFRMSAEMANNSGAIRSMPKGPKRIPVKIKPNKPGSCNRIKSELNRKPIMRIRAIL</sequence>
<name>A0A644XH29_9ZZZZ</name>
<comment type="caution">
    <text evidence="1">The sequence shown here is derived from an EMBL/GenBank/DDBJ whole genome shotgun (WGS) entry which is preliminary data.</text>
</comment>
<reference evidence="1" key="1">
    <citation type="submission" date="2019-08" db="EMBL/GenBank/DDBJ databases">
        <authorList>
            <person name="Kucharzyk K."/>
            <person name="Murdoch R.W."/>
            <person name="Higgins S."/>
            <person name="Loffler F."/>
        </authorList>
    </citation>
    <scope>NUCLEOTIDE SEQUENCE</scope>
</reference>
<evidence type="ECO:0000313" key="1">
    <source>
        <dbReference type="EMBL" id="MPM13434.1"/>
    </source>
</evidence>
<accession>A0A644XH29</accession>
<gene>
    <name evidence="1" type="ORF">SDC9_59791</name>
</gene>